<dbReference type="EMBL" id="CBIN010000269">
    <property type="protein sequence ID" value="CDE23533.1"/>
    <property type="molecule type" value="Genomic_DNA"/>
</dbReference>
<evidence type="ECO:0000256" key="3">
    <source>
        <dbReference type="ARBA" id="ARBA00022692"/>
    </source>
</evidence>
<evidence type="ECO:0000313" key="9">
    <source>
        <dbReference type="Proteomes" id="UP000018093"/>
    </source>
</evidence>
<reference evidence="8" key="1">
    <citation type="submission" date="2012-11" db="EMBL/GenBank/DDBJ databases">
        <title>Dependencies among metagenomic species, viruses, plasmids and units of genetic variation.</title>
        <authorList>
            <person name="Nielsen H.B."/>
            <person name="Almeida M."/>
            <person name="Juncker A.S."/>
            <person name="Rasmussen S."/>
            <person name="Li J."/>
            <person name="Sunagawa S."/>
            <person name="Plichta D."/>
            <person name="Gautier L."/>
            <person name="Le Chatelier E."/>
            <person name="Peletier E."/>
            <person name="Bonde I."/>
            <person name="Nielsen T."/>
            <person name="Manichanh C."/>
            <person name="Arumugam M."/>
            <person name="Batto J."/>
            <person name="Santos M.B.Q.D."/>
            <person name="Blom N."/>
            <person name="Borruel N."/>
            <person name="Burgdorf K.S."/>
            <person name="Boumezbeur F."/>
            <person name="Casellas F."/>
            <person name="Dore J."/>
            <person name="Guarner F."/>
            <person name="Hansen T."/>
            <person name="Hildebrand F."/>
            <person name="Kaas R.S."/>
            <person name="Kennedy S."/>
            <person name="Kristiansen K."/>
            <person name="Kultima J.R."/>
            <person name="Leonard P."/>
            <person name="Levenez F."/>
            <person name="Lund O."/>
            <person name="Moumen B."/>
            <person name="Le Paslier D."/>
            <person name="Pons N."/>
            <person name="Pedersen O."/>
            <person name="Prifti E."/>
            <person name="Qin J."/>
            <person name="Raes J."/>
            <person name="Tap J."/>
            <person name="Tims S."/>
            <person name="Ussery D.W."/>
            <person name="Yamada T."/>
            <person name="MetaHit consortium"/>
            <person name="Renault P."/>
            <person name="Sicheritz-Ponten T."/>
            <person name="Bork P."/>
            <person name="Wang J."/>
            <person name="Brunak S."/>
            <person name="Ehrlich S.D."/>
        </authorList>
    </citation>
    <scope>NUCLEOTIDE SEQUENCE [LARGE SCALE GENOMIC DNA]</scope>
</reference>
<evidence type="ECO:0000259" key="7">
    <source>
        <dbReference type="Pfam" id="PF10035"/>
    </source>
</evidence>
<dbReference type="AlphaFoldDB" id="R7G9R4"/>
<evidence type="ECO:0000256" key="5">
    <source>
        <dbReference type="ARBA" id="ARBA00023136"/>
    </source>
</evidence>
<name>R7G9R4_9FIRM</name>
<keyword evidence="4 6" id="KW-1133">Transmembrane helix</keyword>
<dbReference type="InterPro" id="IPR019264">
    <property type="entry name" value="DUF2179"/>
</dbReference>
<sequence length="294" mass="33318">MMREKVKQLKHNYTLRCLYSFVMVILSAMLQAYVIQVFITSSGLLSSGFTGLAILINRITGLFGFELDVSMLIILLNVPVALMCCRSISVKFTVFSSIQFISASIFLKLFQFSPLFEDILLNCIIGGVLYGFSILIALVGNASTGGTDFVALYVSNKINKSIWSWVFAFNCIMLIIFGAMFSWEMAAYSIVFQYISTKTIDSFHHRYDRVTLQITTEKAEEVVDAYVENYRHGITVTPSYGGFSRKKYYLLHTVVSSYEVRDIIQLLREADPQVIVNMTKTENFVGGFYSKKIE</sequence>
<evidence type="ECO:0000313" key="8">
    <source>
        <dbReference type="EMBL" id="CDE23533.1"/>
    </source>
</evidence>
<keyword evidence="2" id="KW-1003">Cell membrane</keyword>
<dbReference type="Proteomes" id="UP000018093">
    <property type="component" value="Unassembled WGS sequence"/>
</dbReference>
<feature type="domain" description="DUF2179" evidence="7">
    <location>
        <begin position="232"/>
        <end position="286"/>
    </location>
</feature>
<feature type="transmembrane region" description="Helical" evidence="6">
    <location>
        <begin position="88"/>
        <end position="107"/>
    </location>
</feature>
<dbReference type="InterPro" id="IPR015867">
    <property type="entry name" value="N-reg_PII/ATP_PRibTrfase_C"/>
</dbReference>
<accession>R7G9R4</accession>
<keyword evidence="5 6" id="KW-0472">Membrane</keyword>
<evidence type="ECO:0000256" key="4">
    <source>
        <dbReference type="ARBA" id="ARBA00022989"/>
    </source>
</evidence>
<proteinExistence type="predicted"/>
<dbReference type="Gene3D" id="3.30.70.120">
    <property type="match status" value="1"/>
</dbReference>
<dbReference type="InterPro" id="IPR003740">
    <property type="entry name" value="YitT"/>
</dbReference>
<dbReference type="GO" id="GO:0005886">
    <property type="term" value="C:plasma membrane"/>
    <property type="evidence" value="ECO:0007669"/>
    <property type="project" value="UniProtKB-SubCell"/>
</dbReference>
<comment type="caution">
    <text evidence="8">The sequence shown here is derived from an EMBL/GenBank/DDBJ whole genome shotgun (WGS) entry which is preliminary data.</text>
</comment>
<dbReference type="Pfam" id="PF02588">
    <property type="entry name" value="YitT_membrane"/>
    <property type="match status" value="1"/>
</dbReference>
<comment type="subcellular location">
    <subcellularLocation>
        <location evidence="1">Cell membrane</location>
        <topology evidence="1">Multi-pass membrane protein</topology>
    </subcellularLocation>
</comment>
<dbReference type="PIRSF" id="PIRSF006483">
    <property type="entry name" value="Membrane_protein_YitT"/>
    <property type="match status" value="1"/>
</dbReference>
<feature type="transmembrane region" description="Helical" evidence="6">
    <location>
        <begin position="63"/>
        <end position="82"/>
    </location>
</feature>
<feature type="transmembrane region" description="Helical" evidence="6">
    <location>
        <begin position="12"/>
        <end position="29"/>
    </location>
</feature>
<dbReference type="PANTHER" id="PTHR33545">
    <property type="entry name" value="UPF0750 MEMBRANE PROTEIN YITT-RELATED"/>
    <property type="match status" value="1"/>
</dbReference>
<evidence type="ECO:0000256" key="2">
    <source>
        <dbReference type="ARBA" id="ARBA00022475"/>
    </source>
</evidence>
<organism evidence="8 9">
    <name type="scientific">Amedibacillus dolichus CAG:375</name>
    <dbReference type="NCBI Taxonomy" id="1263076"/>
    <lineage>
        <taxon>Bacteria</taxon>
        <taxon>Bacillati</taxon>
        <taxon>Bacillota</taxon>
        <taxon>Erysipelotrichia</taxon>
        <taxon>Erysipelotrichales</taxon>
        <taxon>Erysipelotrichaceae</taxon>
        <taxon>Amedibacillus</taxon>
    </lineage>
</organism>
<dbReference type="PANTHER" id="PTHR33545:SF5">
    <property type="entry name" value="UPF0750 MEMBRANE PROTEIN YITT"/>
    <property type="match status" value="1"/>
</dbReference>
<protein>
    <recommendedName>
        <fullName evidence="7">DUF2179 domain-containing protein</fullName>
    </recommendedName>
</protein>
<gene>
    <name evidence="8" type="ORF">BN631_00186</name>
</gene>
<dbReference type="Pfam" id="PF10035">
    <property type="entry name" value="DUF2179"/>
    <property type="match status" value="1"/>
</dbReference>
<feature type="transmembrane region" description="Helical" evidence="6">
    <location>
        <begin position="119"/>
        <end position="142"/>
    </location>
</feature>
<evidence type="ECO:0000256" key="1">
    <source>
        <dbReference type="ARBA" id="ARBA00004651"/>
    </source>
</evidence>
<dbReference type="InterPro" id="IPR051461">
    <property type="entry name" value="UPF0750_membrane"/>
</dbReference>
<feature type="transmembrane region" description="Helical" evidence="6">
    <location>
        <begin position="162"/>
        <end position="183"/>
    </location>
</feature>
<keyword evidence="3 6" id="KW-0812">Transmembrane</keyword>
<evidence type="ECO:0000256" key="6">
    <source>
        <dbReference type="SAM" id="Phobius"/>
    </source>
</evidence>